<dbReference type="OrthoDB" id="203908at2759"/>
<dbReference type="Pfam" id="PF08240">
    <property type="entry name" value="ADH_N"/>
    <property type="match status" value="1"/>
</dbReference>
<reference evidence="3 4" key="1">
    <citation type="submission" date="2018-05" db="EMBL/GenBank/DDBJ databases">
        <title>Whole genome sequencing for identification of molecular markers to develop diagnostic detection tools for the regulated plant pathogen Lachnellula willkommii.</title>
        <authorList>
            <person name="Giroux E."/>
            <person name="Bilodeau G."/>
        </authorList>
    </citation>
    <scope>NUCLEOTIDE SEQUENCE [LARGE SCALE GENOMIC DNA]</scope>
    <source>
        <strain evidence="3 4">CBS 625.97</strain>
    </source>
</reference>
<dbReference type="GO" id="GO:0016491">
    <property type="term" value="F:oxidoreductase activity"/>
    <property type="evidence" value="ECO:0007669"/>
    <property type="project" value="InterPro"/>
</dbReference>
<sequence>MPKTMKAVVMYEPGNAEVLKLETRPVPVPQPGQVLIRIKAFGLNRSEFFTRSGNSMRHATFPRILGIEGTGIVEDAPGGEFNKGDIVATSLGGMGIAFDGSYAEYTCVPATQVQVIKTKLEWETLGAIPEMLQTAWGALFCSLQLKKGDRLLIRGGTSSVGLAAAAIAKNHGAFVASTTRRADRKDMLVANGVDEVFIDDGHIAEKVKKGEKFDKIFELVGTSTLEDSLQCARENGIVCMAGIVGNSWTLPNFHPMRAIPKSVYFATYAGDAGDFMGTPLEELCQQVAAGKLHIQIGKTFKIDEIVEAHRCMEENEAGGKIVVLV</sequence>
<comment type="caution">
    <text evidence="3">The sequence shown here is derived from an EMBL/GenBank/DDBJ whole genome shotgun (WGS) entry which is preliminary data.</text>
</comment>
<accession>A0A7D8UW06</accession>
<dbReference type="EMBL" id="QGMG01000127">
    <property type="protein sequence ID" value="TVY56876.1"/>
    <property type="molecule type" value="Genomic_DNA"/>
</dbReference>
<gene>
    <name evidence="3" type="primary">CRYZ_1</name>
    <name evidence="3" type="ORF">LCER1_G003081</name>
</gene>
<dbReference type="InterPro" id="IPR051603">
    <property type="entry name" value="Zinc-ADH_QOR/CCCR"/>
</dbReference>
<protein>
    <submittedName>
        <fullName evidence="3">Quinone oxidoreductase</fullName>
    </submittedName>
</protein>
<evidence type="ECO:0000313" key="4">
    <source>
        <dbReference type="Proteomes" id="UP000481288"/>
    </source>
</evidence>
<dbReference type="SMART" id="SM00829">
    <property type="entry name" value="PKS_ER"/>
    <property type="match status" value="1"/>
</dbReference>
<dbReference type="SUPFAM" id="SSF51735">
    <property type="entry name" value="NAD(P)-binding Rossmann-fold domains"/>
    <property type="match status" value="1"/>
</dbReference>
<evidence type="ECO:0000259" key="2">
    <source>
        <dbReference type="SMART" id="SM00829"/>
    </source>
</evidence>
<dbReference type="Pfam" id="PF13602">
    <property type="entry name" value="ADH_zinc_N_2"/>
    <property type="match status" value="1"/>
</dbReference>
<evidence type="ECO:0000313" key="3">
    <source>
        <dbReference type="EMBL" id="TVY56876.1"/>
    </source>
</evidence>
<keyword evidence="4" id="KW-1185">Reference proteome</keyword>
<proteinExistence type="predicted"/>
<dbReference type="Gene3D" id="3.40.50.720">
    <property type="entry name" value="NAD(P)-binding Rossmann-like Domain"/>
    <property type="match status" value="1"/>
</dbReference>
<dbReference type="InterPro" id="IPR036291">
    <property type="entry name" value="NAD(P)-bd_dom_sf"/>
</dbReference>
<dbReference type="SUPFAM" id="SSF50129">
    <property type="entry name" value="GroES-like"/>
    <property type="match status" value="1"/>
</dbReference>
<evidence type="ECO:0000256" key="1">
    <source>
        <dbReference type="ARBA" id="ARBA00022857"/>
    </source>
</evidence>
<dbReference type="PANTHER" id="PTHR44154">
    <property type="entry name" value="QUINONE OXIDOREDUCTASE"/>
    <property type="match status" value="1"/>
</dbReference>
<dbReference type="Proteomes" id="UP000481288">
    <property type="component" value="Unassembled WGS sequence"/>
</dbReference>
<feature type="domain" description="Enoyl reductase (ER)" evidence="2">
    <location>
        <begin position="14"/>
        <end position="323"/>
    </location>
</feature>
<dbReference type="Gene3D" id="3.90.180.10">
    <property type="entry name" value="Medium-chain alcohol dehydrogenases, catalytic domain"/>
    <property type="match status" value="1"/>
</dbReference>
<dbReference type="AlphaFoldDB" id="A0A7D8UW06"/>
<dbReference type="InterPro" id="IPR013154">
    <property type="entry name" value="ADH-like_N"/>
</dbReference>
<name>A0A7D8UW06_9HELO</name>
<dbReference type="InterPro" id="IPR020843">
    <property type="entry name" value="ER"/>
</dbReference>
<organism evidence="3 4">
    <name type="scientific">Lachnellula cervina</name>
    <dbReference type="NCBI Taxonomy" id="1316786"/>
    <lineage>
        <taxon>Eukaryota</taxon>
        <taxon>Fungi</taxon>
        <taxon>Dikarya</taxon>
        <taxon>Ascomycota</taxon>
        <taxon>Pezizomycotina</taxon>
        <taxon>Leotiomycetes</taxon>
        <taxon>Helotiales</taxon>
        <taxon>Lachnaceae</taxon>
        <taxon>Lachnellula</taxon>
    </lineage>
</organism>
<dbReference type="InterPro" id="IPR011032">
    <property type="entry name" value="GroES-like_sf"/>
</dbReference>
<keyword evidence="1" id="KW-0521">NADP</keyword>
<dbReference type="PANTHER" id="PTHR44154:SF1">
    <property type="entry name" value="QUINONE OXIDOREDUCTASE"/>
    <property type="match status" value="1"/>
</dbReference>
<dbReference type="CDD" id="cd08243">
    <property type="entry name" value="quinone_oxidoreductase_like_1"/>
    <property type="match status" value="1"/>
</dbReference>